<dbReference type="InterPro" id="IPR027867">
    <property type="entry name" value="SPATA48"/>
</dbReference>
<gene>
    <name evidence="1" type="primary">ORF2734</name>
</gene>
<dbReference type="EMBL" id="HACG01001087">
    <property type="protein sequence ID" value="CEK47952.1"/>
    <property type="molecule type" value="Transcribed_RNA"/>
</dbReference>
<sequence length="58" mass="6725">VERFEPCNQRISSAIHSREKTLSSLLDKSHSDYRRKSRMSKMVTLVPPYNAFNAVDKV</sequence>
<protein>
    <submittedName>
        <fullName evidence="1">Uncharacterized protein</fullName>
    </submittedName>
</protein>
<reference evidence="1" key="1">
    <citation type="submission" date="2014-12" db="EMBL/GenBank/DDBJ databases">
        <title>Insight into the proteome of Arion vulgaris.</title>
        <authorList>
            <person name="Aradska J."/>
            <person name="Bulat T."/>
            <person name="Smidak R."/>
            <person name="Sarate P."/>
            <person name="Gangsoo J."/>
            <person name="Sialana F."/>
            <person name="Bilban M."/>
            <person name="Lubec G."/>
        </authorList>
    </citation>
    <scope>NUCLEOTIDE SEQUENCE</scope>
    <source>
        <tissue evidence="1">Skin</tissue>
    </source>
</reference>
<accession>A0A0B6XVA8</accession>
<dbReference type="AlphaFoldDB" id="A0A0B6XVA8"/>
<feature type="non-terminal residue" evidence="1">
    <location>
        <position position="1"/>
    </location>
</feature>
<name>A0A0B6XVA8_9EUPU</name>
<evidence type="ECO:0000313" key="1">
    <source>
        <dbReference type="EMBL" id="CEK47952.1"/>
    </source>
</evidence>
<proteinExistence type="predicted"/>
<dbReference type="Pfam" id="PF15073">
    <property type="entry name" value="SPATA48"/>
    <property type="match status" value="1"/>
</dbReference>
<organism evidence="1">
    <name type="scientific">Arion vulgaris</name>
    <dbReference type="NCBI Taxonomy" id="1028688"/>
    <lineage>
        <taxon>Eukaryota</taxon>
        <taxon>Metazoa</taxon>
        <taxon>Spiralia</taxon>
        <taxon>Lophotrochozoa</taxon>
        <taxon>Mollusca</taxon>
        <taxon>Gastropoda</taxon>
        <taxon>Heterobranchia</taxon>
        <taxon>Euthyneura</taxon>
        <taxon>Panpulmonata</taxon>
        <taxon>Eupulmonata</taxon>
        <taxon>Stylommatophora</taxon>
        <taxon>Helicina</taxon>
        <taxon>Arionoidea</taxon>
        <taxon>Arionidae</taxon>
        <taxon>Arion</taxon>
    </lineage>
</organism>